<name>A0A1F7XZ59_9BACT</name>
<dbReference type="AlphaFoldDB" id="A0A1F7XZ59"/>
<organism evidence="1 2">
    <name type="scientific">Candidatus Woesebacteria bacterium RIFCSPHIGHO2_01_FULL_38_9</name>
    <dbReference type="NCBI Taxonomy" id="1802492"/>
    <lineage>
        <taxon>Bacteria</taxon>
        <taxon>Candidatus Woeseibacteriota</taxon>
    </lineage>
</organism>
<proteinExistence type="predicted"/>
<reference evidence="1 2" key="1">
    <citation type="journal article" date="2016" name="Nat. Commun.">
        <title>Thousands of microbial genomes shed light on interconnected biogeochemical processes in an aquifer system.</title>
        <authorList>
            <person name="Anantharaman K."/>
            <person name="Brown C.T."/>
            <person name="Hug L.A."/>
            <person name="Sharon I."/>
            <person name="Castelle C.J."/>
            <person name="Probst A.J."/>
            <person name="Thomas B.C."/>
            <person name="Singh A."/>
            <person name="Wilkins M.J."/>
            <person name="Karaoz U."/>
            <person name="Brodie E.L."/>
            <person name="Williams K.H."/>
            <person name="Hubbard S.S."/>
            <person name="Banfield J.F."/>
        </authorList>
    </citation>
    <scope>NUCLEOTIDE SEQUENCE [LARGE SCALE GENOMIC DNA]</scope>
</reference>
<comment type="caution">
    <text evidence="1">The sequence shown here is derived from an EMBL/GenBank/DDBJ whole genome shotgun (WGS) entry which is preliminary data.</text>
</comment>
<evidence type="ECO:0000313" key="1">
    <source>
        <dbReference type="EMBL" id="OGM20344.1"/>
    </source>
</evidence>
<gene>
    <name evidence="1" type="ORF">A2714_04845</name>
</gene>
<sequence>MSEDEVVLEQTAQEIRPIVVPEGRLAAPRDYEVRTTVLELNGRQQSLELIKQTFEGNCAEYTALNTAIILSKAGMAINPAIEEYLKANPQFDLSSVETDLTIPLILNAQEEHAELFSGEDDVDNLYIKVDNPYEPLTNTNSALLFRTAVSPNVQRFEGGDVVQGDPENALARISSQETVAVFVGSGNHATSWVKLGENCYYVDPYYNQSVVLQTTETVMKDRIRETINRPGSFVTLNDLYTK</sequence>
<dbReference type="Proteomes" id="UP000178419">
    <property type="component" value="Unassembled WGS sequence"/>
</dbReference>
<dbReference type="EMBL" id="MGGE01000044">
    <property type="protein sequence ID" value="OGM20344.1"/>
    <property type="molecule type" value="Genomic_DNA"/>
</dbReference>
<accession>A0A1F7XZ59</accession>
<evidence type="ECO:0000313" key="2">
    <source>
        <dbReference type="Proteomes" id="UP000178419"/>
    </source>
</evidence>
<protein>
    <submittedName>
        <fullName evidence="1">Uncharacterized protein</fullName>
    </submittedName>
</protein>